<dbReference type="AlphaFoldDB" id="A0A951URX0"/>
<reference evidence="1" key="2">
    <citation type="journal article" date="2022" name="Microbiol. Resour. Announc.">
        <title>Metagenome Sequencing to Explore Phylogenomics of Terrestrial Cyanobacteria.</title>
        <authorList>
            <person name="Ward R.D."/>
            <person name="Stajich J.E."/>
            <person name="Johansen J.R."/>
            <person name="Huntemann M."/>
            <person name="Clum A."/>
            <person name="Foster B."/>
            <person name="Foster B."/>
            <person name="Roux S."/>
            <person name="Palaniappan K."/>
            <person name="Varghese N."/>
            <person name="Mukherjee S."/>
            <person name="Reddy T.B.K."/>
            <person name="Daum C."/>
            <person name="Copeland A."/>
            <person name="Chen I.A."/>
            <person name="Ivanova N.N."/>
            <person name="Kyrpides N.C."/>
            <person name="Shapiro N."/>
            <person name="Eloe-Fadrosh E.A."/>
            <person name="Pietrasiak N."/>
        </authorList>
    </citation>
    <scope>NUCLEOTIDE SEQUENCE</scope>
    <source>
        <strain evidence="1">GSE-NOS-MK-12-04C</strain>
    </source>
</reference>
<dbReference type="EMBL" id="JAHHGZ010000006">
    <property type="protein sequence ID" value="MBW4667289.1"/>
    <property type="molecule type" value="Genomic_DNA"/>
</dbReference>
<comment type="caution">
    <text evidence="1">The sequence shown here is derived from an EMBL/GenBank/DDBJ whole genome shotgun (WGS) entry which is preliminary data.</text>
</comment>
<evidence type="ECO:0000313" key="2">
    <source>
        <dbReference type="Proteomes" id="UP000729701"/>
    </source>
</evidence>
<name>A0A951URX0_9CYAN</name>
<dbReference type="Proteomes" id="UP000729701">
    <property type="component" value="Unassembled WGS sequence"/>
</dbReference>
<sequence length="47" mass="5487">MSRPFQIDISESLSELEKALKYAHSASSKERLQMLYWLKSGQVTSRR</sequence>
<evidence type="ECO:0000313" key="1">
    <source>
        <dbReference type="EMBL" id="MBW4667289.1"/>
    </source>
</evidence>
<reference evidence="1" key="1">
    <citation type="submission" date="2021-05" db="EMBL/GenBank/DDBJ databases">
        <authorList>
            <person name="Pietrasiak N."/>
            <person name="Ward R."/>
            <person name="Stajich J.E."/>
            <person name="Kurbessoian T."/>
        </authorList>
    </citation>
    <scope>NUCLEOTIDE SEQUENCE</scope>
    <source>
        <strain evidence="1">GSE-NOS-MK-12-04C</strain>
    </source>
</reference>
<proteinExistence type="predicted"/>
<accession>A0A951URX0</accession>
<gene>
    <name evidence="1" type="ORF">KME60_07555</name>
</gene>
<protein>
    <recommendedName>
        <fullName evidence="3">Helix-turn-helix domain-containing protein</fullName>
    </recommendedName>
</protein>
<evidence type="ECO:0008006" key="3">
    <source>
        <dbReference type="Google" id="ProtNLM"/>
    </source>
</evidence>
<organism evidence="1 2">
    <name type="scientific">Cyanomargarita calcarea GSE-NOS-MK-12-04C</name>
    <dbReference type="NCBI Taxonomy" id="2839659"/>
    <lineage>
        <taxon>Bacteria</taxon>
        <taxon>Bacillati</taxon>
        <taxon>Cyanobacteriota</taxon>
        <taxon>Cyanophyceae</taxon>
        <taxon>Nostocales</taxon>
        <taxon>Cyanomargaritaceae</taxon>
        <taxon>Cyanomargarita</taxon>
    </lineage>
</organism>